<proteinExistence type="predicted"/>
<sequence length="170" mass="19049">MEGESVTVQALIGSVESLLQQHEELLVLEEKKQLAIMKDDTNLLIELTNKESRLVKQISETEKRRVQSARALLDQLGIMSDPNPQVSDIVSYLTSANDKLKLTELTDRLVSILGQLKQLNELNLRLAEQALEFNHFSIELLTGSFEQDFTYSKPDASSGKSKANLFDSKA</sequence>
<keyword evidence="2" id="KW-0966">Cell projection</keyword>
<evidence type="ECO:0000313" key="2">
    <source>
        <dbReference type="EMBL" id="TJY41946.1"/>
    </source>
</evidence>
<keyword evidence="3" id="KW-1185">Reference proteome</keyword>
<keyword evidence="2" id="KW-0282">Flagellum</keyword>
<dbReference type="SUPFAM" id="SSF140566">
    <property type="entry name" value="FlgN-like"/>
    <property type="match status" value="1"/>
</dbReference>
<evidence type="ECO:0000313" key="3">
    <source>
        <dbReference type="Proteomes" id="UP000309673"/>
    </source>
</evidence>
<name>A0A4U0FAW7_9BACL</name>
<reference evidence="2 3" key="1">
    <citation type="submission" date="2019-04" db="EMBL/GenBank/DDBJ databases">
        <title>Cohnella sp. nov., isolated from soil.</title>
        <authorList>
            <person name="Kim W."/>
        </authorList>
    </citation>
    <scope>NUCLEOTIDE SEQUENCE [LARGE SCALE GENOMIC DNA]</scope>
    <source>
        <strain evidence="2 3">CAU 1483</strain>
    </source>
</reference>
<keyword evidence="2" id="KW-0969">Cilium</keyword>
<dbReference type="InterPro" id="IPR036679">
    <property type="entry name" value="FlgN-like_sf"/>
</dbReference>
<dbReference type="Gene3D" id="1.20.58.300">
    <property type="entry name" value="FlgN-like"/>
    <property type="match status" value="1"/>
</dbReference>
<accession>A0A4U0FAW7</accession>
<dbReference type="GO" id="GO:0044780">
    <property type="term" value="P:bacterial-type flagellum assembly"/>
    <property type="evidence" value="ECO:0007669"/>
    <property type="project" value="InterPro"/>
</dbReference>
<keyword evidence="1" id="KW-1005">Bacterial flagellum biogenesis</keyword>
<evidence type="ECO:0000256" key="1">
    <source>
        <dbReference type="ARBA" id="ARBA00022795"/>
    </source>
</evidence>
<dbReference type="Pfam" id="PF05130">
    <property type="entry name" value="FlgN"/>
    <property type="match status" value="1"/>
</dbReference>
<dbReference type="AlphaFoldDB" id="A0A4U0FAW7"/>
<organism evidence="2 3">
    <name type="scientific">Cohnella pontilimi</name>
    <dbReference type="NCBI Taxonomy" id="2564100"/>
    <lineage>
        <taxon>Bacteria</taxon>
        <taxon>Bacillati</taxon>
        <taxon>Bacillota</taxon>
        <taxon>Bacilli</taxon>
        <taxon>Bacillales</taxon>
        <taxon>Paenibacillaceae</taxon>
        <taxon>Cohnella</taxon>
    </lineage>
</organism>
<dbReference type="InterPro" id="IPR007809">
    <property type="entry name" value="FlgN-like"/>
</dbReference>
<protein>
    <submittedName>
        <fullName evidence="2">Flagellar protein FlgN</fullName>
    </submittedName>
</protein>
<comment type="caution">
    <text evidence="2">The sequence shown here is derived from an EMBL/GenBank/DDBJ whole genome shotgun (WGS) entry which is preliminary data.</text>
</comment>
<dbReference type="OrthoDB" id="2660802at2"/>
<dbReference type="Proteomes" id="UP000309673">
    <property type="component" value="Unassembled WGS sequence"/>
</dbReference>
<gene>
    <name evidence="2" type="ORF">E5161_12170</name>
</gene>
<dbReference type="EMBL" id="SUPK01000005">
    <property type="protein sequence ID" value="TJY41946.1"/>
    <property type="molecule type" value="Genomic_DNA"/>
</dbReference>